<dbReference type="Proteomes" id="UP001186944">
    <property type="component" value="Unassembled WGS sequence"/>
</dbReference>
<evidence type="ECO:0000256" key="2">
    <source>
        <dbReference type="ARBA" id="ARBA00004550"/>
    </source>
</evidence>
<dbReference type="FunFam" id="1.10.220.10:FF:000001">
    <property type="entry name" value="Annexin"/>
    <property type="match status" value="1"/>
</dbReference>
<comment type="domain">
    <text evidence="13">A pair of annexin repeats may form one binding site for calcium and phospholipid.</text>
</comment>
<dbReference type="FunFam" id="1.10.220.10:FF:000005">
    <property type="entry name" value="Annexin"/>
    <property type="match status" value="1"/>
</dbReference>
<evidence type="ECO:0000313" key="15">
    <source>
        <dbReference type="Proteomes" id="UP001186944"/>
    </source>
</evidence>
<reference evidence="14" key="1">
    <citation type="submission" date="2019-08" db="EMBL/GenBank/DDBJ databases">
        <title>The improved chromosome-level genome for the pearl oyster Pinctada fucata martensii using PacBio sequencing and Hi-C.</title>
        <authorList>
            <person name="Zheng Z."/>
        </authorList>
    </citation>
    <scope>NUCLEOTIDE SEQUENCE</scope>
    <source>
        <strain evidence="14">ZZ-2019</strain>
        <tissue evidence="14">Adductor muscle</tissue>
    </source>
</reference>
<accession>A0AA88XVY0</accession>
<keyword evidence="5" id="KW-0479">Metal-binding</keyword>
<dbReference type="PROSITE" id="PS51897">
    <property type="entry name" value="ANNEXIN_2"/>
    <property type="match status" value="4"/>
</dbReference>
<evidence type="ECO:0000256" key="8">
    <source>
        <dbReference type="ARBA" id="ARBA00023216"/>
    </source>
</evidence>
<dbReference type="GO" id="GO:0005886">
    <property type="term" value="C:plasma membrane"/>
    <property type="evidence" value="ECO:0007669"/>
    <property type="project" value="TreeGrafter"/>
</dbReference>
<dbReference type="SUPFAM" id="SSF47874">
    <property type="entry name" value="Annexin"/>
    <property type="match status" value="1"/>
</dbReference>
<dbReference type="GO" id="GO:0001786">
    <property type="term" value="F:phosphatidylserine binding"/>
    <property type="evidence" value="ECO:0007669"/>
    <property type="project" value="TreeGrafter"/>
</dbReference>
<keyword evidence="6 13" id="KW-0677">Repeat</keyword>
<organism evidence="14 15">
    <name type="scientific">Pinctada imbricata</name>
    <name type="common">Atlantic pearl-oyster</name>
    <name type="synonym">Pinctada martensii</name>
    <dbReference type="NCBI Taxonomy" id="66713"/>
    <lineage>
        <taxon>Eukaryota</taxon>
        <taxon>Metazoa</taxon>
        <taxon>Spiralia</taxon>
        <taxon>Lophotrochozoa</taxon>
        <taxon>Mollusca</taxon>
        <taxon>Bivalvia</taxon>
        <taxon>Autobranchia</taxon>
        <taxon>Pteriomorphia</taxon>
        <taxon>Pterioida</taxon>
        <taxon>Pterioidea</taxon>
        <taxon>Pteriidae</taxon>
        <taxon>Pinctada</taxon>
    </lineage>
</organism>
<comment type="subcellular location">
    <subcellularLocation>
        <location evidence="1">Host cell</location>
    </subcellularLocation>
    <subcellularLocation>
        <location evidence="2">Secreted</location>
        <location evidence="2">Extracellular exosome</location>
    </subcellularLocation>
    <subcellularLocation>
        <location evidence="12">Tegument</location>
    </subcellularLocation>
</comment>
<dbReference type="InterPro" id="IPR018502">
    <property type="entry name" value="Annexin_repeat"/>
</dbReference>
<evidence type="ECO:0000256" key="3">
    <source>
        <dbReference type="ARBA" id="ARBA00007831"/>
    </source>
</evidence>
<comment type="function">
    <text evidence="11">Involved in reproduction of the worm. Involved in host-parasite interaction. Delivered into the host cell by means of parasite exosomes. Binds to acidic phospholipid membranes in a calcium-dependent manner in vitro. Causes aggregation of liposomes in the presence of calcium, but not in its absence. Likely to promote membrane fusion. May provide structural integrity within the tegument.</text>
</comment>
<dbReference type="GO" id="GO:0043657">
    <property type="term" value="C:host cell"/>
    <property type="evidence" value="ECO:0007669"/>
    <property type="project" value="UniProtKB-SubCell"/>
</dbReference>
<dbReference type="GO" id="GO:0005544">
    <property type="term" value="F:calcium-dependent phospholipid binding"/>
    <property type="evidence" value="ECO:0007669"/>
    <property type="project" value="UniProtKB-KW"/>
</dbReference>
<evidence type="ECO:0000313" key="14">
    <source>
        <dbReference type="EMBL" id="KAK3091372.1"/>
    </source>
</evidence>
<dbReference type="Pfam" id="PF00191">
    <property type="entry name" value="Annexin"/>
    <property type="match status" value="4"/>
</dbReference>
<evidence type="ECO:0000256" key="4">
    <source>
        <dbReference type="ARBA" id="ARBA00011738"/>
    </source>
</evidence>
<dbReference type="PANTHER" id="PTHR10502">
    <property type="entry name" value="ANNEXIN"/>
    <property type="match status" value="1"/>
</dbReference>
<name>A0AA88XVY0_PINIB</name>
<dbReference type="PANTHER" id="PTHR10502:SF239">
    <property type="entry name" value="ANNEXIN A7"/>
    <property type="match status" value="1"/>
</dbReference>
<gene>
    <name evidence="14" type="ORF">FSP39_019359</name>
</gene>
<evidence type="ECO:0000256" key="1">
    <source>
        <dbReference type="ARBA" id="ARBA00004340"/>
    </source>
</evidence>
<evidence type="ECO:0000256" key="5">
    <source>
        <dbReference type="ARBA" id="ARBA00022723"/>
    </source>
</evidence>
<dbReference type="PROSITE" id="PS00223">
    <property type="entry name" value="ANNEXIN_1"/>
    <property type="match status" value="2"/>
</dbReference>
<dbReference type="GO" id="GO:0005634">
    <property type="term" value="C:nucleus"/>
    <property type="evidence" value="ECO:0007669"/>
    <property type="project" value="TreeGrafter"/>
</dbReference>
<comment type="subunit">
    <text evidence="4">Homodimer.</text>
</comment>
<evidence type="ECO:0000256" key="10">
    <source>
        <dbReference type="ARBA" id="ARBA00037210"/>
    </source>
</evidence>
<dbReference type="FunFam" id="1.10.220.10:FF:000002">
    <property type="entry name" value="Annexin"/>
    <property type="match status" value="1"/>
</dbReference>
<dbReference type="AlphaFoldDB" id="A0AA88XVY0"/>
<proteinExistence type="inferred from homology"/>
<dbReference type="GO" id="GO:0005576">
    <property type="term" value="C:extracellular region"/>
    <property type="evidence" value="ECO:0007669"/>
    <property type="project" value="UniProtKB-SubCell"/>
</dbReference>
<dbReference type="Gene3D" id="1.10.220.10">
    <property type="entry name" value="Annexin"/>
    <property type="match status" value="4"/>
</dbReference>
<keyword evidence="15" id="KW-1185">Reference proteome</keyword>
<keyword evidence="9 13" id="KW-0111">Calcium/phospholipid-binding</keyword>
<comment type="caution">
    <text evidence="14">The sequence shown here is derived from an EMBL/GenBank/DDBJ whole genome shotgun (WGS) entry which is preliminary data.</text>
</comment>
<evidence type="ECO:0000256" key="9">
    <source>
        <dbReference type="ARBA" id="ARBA00023302"/>
    </source>
</evidence>
<evidence type="ECO:0000256" key="6">
    <source>
        <dbReference type="ARBA" id="ARBA00022737"/>
    </source>
</evidence>
<keyword evidence="7 13" id="KW-0106">Calcium</keyword>
<evidence type="ECO:0000256" key="13">
    <source>
        <dbReference type="RuleBase" id="RU003540"/>
    </source>
</evidence>
<comment type="function">
    <text evidence="10">Calcium/phospholipid-binding protein which promotes membrane fusion and is involved in exocytosis.</text>
</comment>
<keyword evidence="8 13" id="KW-0041">Annexin</keyword>
<evidence type="ECO:0000256" key="11">
    <source>
        <dbReference type="ARBA" id="ARBA00059330"/>
    </source>
</evidence>
<comment type="similarity">
    <text evidence="3 13">Belongs to the annexin family.</text>
</comment>
<evidence type="ECO:0000256" key="12">
    <source>
        <dbReference type="ARBA" id="ARBA00060393"/>
    </source>
</evidence>
<dbReference type="EMBL" id="VSWD01000010">
    <property type="protein sequence ID" value="KAK3091372.1"/>
    <property type="molecule type" value="Genomic_DNA"/>
</dbReference>
<dbReference type="SMART" id="SM00335">
    <property type="entry name" value="ANX"/>
    <property type="match status" value="4"/>
</dbReference>
<sequence length="390" mass="44574">MRRIEVSGTLDITDGTVHGYAVYRDDDPVVAYIEKTWRDAGDTDSKLAGEKWDPDNDCQYLRDAMKGLGTNEDAITYVITTRCNAQRQELKKMFKTAYGRDLIKDIESELSGDYRSAVMALFVPPAELDAWYIKEAIYGLGTDEASLVEIMMTRTNPQIKELRNCYKDVASPHRKAGQNLIEEDIEGDTSGDFKRLLIASSQGNRREVSRKRLEEAVEEIMVNGEGTGMYQVNYDKLADIPKAKRDAMALFKAGEDKWGTDEETFVRIFSVCDYYQLRAVWDQYVKLTQRDILNSIDRETSGDFHSGLCAIAQNIKCRPKYFAERLKKAMKGLGTDDKTLIRIIVTRSEIDLVQIKKEFLEANKQTLWKWIHDDTSGDYKKLLELIVGKD</sequence>
<dbReference type="InterPro" id="IPR037104">
    <property type="entry name" value="Annexin_sf"/>
</dbReference>
<dbReference type="PRINTS" id="PR00196">
    <property type="entry name" value="ANNEXIN"/>
</dbReference>
<dbReference type="GO" id="GO:0012506">
    <property type="term" value="C:vesicle membrane"/>
    <property type="evidence" value="ECO:0007669"/>
    <property type="project" value="TreeGrafter"/>
</dbReference>
<dbReference type="InterPro" id="IPR018252">
    <property type="entry name" value="Annexin_repeat_CS"/>
</dbReference>
<evidence type="ECO:0000256" key="7">
    <source>
        <dbReference type="ARBA" id="ARBA00022837"/>
    </source>
</evidence>
<protein>
    <recommendedName>
        <fullName evidence="13">Annexin</fullName>
    </recommendedName>
</protein>
<dbReference type="InterPro" id="IPR001464">
    <property type="entry name" value="Annexin"/>
</dbReference>
<dbReference type="GO" id="GO:0005509">
    <property type="term" value="F:calcium ion binding"/>
    <property type="evidence" value="ECO:0007669"/>
    <property type="project" value="InterPro"/>
</dbReference>
<dbReference type="GO" id="GO:0005737">
    <property type="term" value="C:cytoplasm"/>
    <property type="evidence" value="ECO:0007669"/>
    <property type="project" value="TreeGrafter"/>
</dbReference>